<sequence>MHHLICHSFQVTFAEYCPHASVTAHTIHQRLLELGIWTVMAVVSVVDHLESHGRLPPEPTLLSSFHTRSDPTTTDKVDKSQTPKRSCAVLTSRNYRN</sequence>
<comment type="caution">
    <text evidence="2">The sequence shown here is derived from an EMBL/GenBank/DDBJ whole genome shotgun (WGS) entry which is preliminary data.</text>
</comment>
<protein>
    <submittedName>
        <fullName evidence="2">Uncharacterized protein</fullName>
    </submittedName>
</protein>
<reference evidence="2" key="1">
    <citation type="submission" date="2019-05" db="EMBL/GenBank/DDBJ databases">
        <title>Annotation for the trematode Paragonimus heterotremus.</title>
        <authorList>
            <person name="Choi Y.-J."/>
        </authorList>
    </citation>
    <scope>NUCLEOTIDE SEQUENCE</scope>
    <source>
        <strain evidence="2">LC</strain>
    </source>
</reference>
<feature type="region of interest" description="Disordered" evidence="1">
    <location>
        <begin position="52"/>
        <end position="97"/>
    </location>
</feature>
<feature type="compositionally biased region" description="Basic and acidic residues" evidence="1">
    <location>
        <begin position="67"/>
        <end position="81"/>
    </location>
</feature>
<gene>
    <name evidence="2" type="ORF">PHET_02165</name>
</gene>
<dbReference type="EMBL" id="LUCH01000812">
    <property type="protein sequence ID" value="KAF5404266.1"/>
    <property type="molecule type" value="Genomic_DNA"/>
</dbReference>
<accession>A0A8J4TLL9</accession>
<evidence type="ECO:0000313" key="2">
    <source>
        <dbReference type="EMBL" id="KAF5404266.1"/>
    </source>
</evidence>
<dbReference type="AlphaFoldDB" id="A0A8J4TLL9"/>
<proteinExistence type="predicted"/>
<evidence type="ECO:0000313" key="3">
    <source>
        <dbReference type="Proteomes" id="UP000748531"/>
    </source>
</evidence>
<keyword evidence="3" id="KW-1185">Reference proteome</keyword>
<organism evidence="2 3">
    <name type="scientific">Paragonimus heterotremus</name>
    <dbReference type="NCBI Taxonomy" id="100268"/>
    <lineage>
        <taxon>Eukaryota</taxon>
        <taxon>Metazoa</taxon>
        <taxon>Spiralia</taxon>
        <taxon>Lophotrochozoa</taxon>
        <taxon>Platyhelminthes</taxon>
        <taxon>Trematoda</taxon>
        <taxon>Digenea</taxon>
        <taxon>Plagiorchiida</taxon>
        <taxon>Troglotremata</taxon>
        <taxon>Troglotrematidae</taxon>
        <taxon>Paragonimus</taxon>
    </lineage>
</organism>
<name>A0A8J4TLL9_9TREM</name>
<evidence type="ECO:0000256" key="1">
    <source>
        <dbReference type="SAM" id="MobiDB-lite"/>
    </source>
</evidence>
<dbReference type="Proteomes" id="UP000748531">
    <property type="component" value="Unassembled WGS sequence"/>
</dbReference>